<keyword evidence="4 6" id="KW-0472">Membrane</keyword>
<feature type="transmembrane region" description="Helical" evidence="6">
    <location>
        <begin position="409"/>
        <end position="431"/>
    </location>
</feature>
<dbReference type="SUPFAM" id="SSF103481">
    <property type="entry name" value="Multidrug resistance efflux transporter EmrE"/>
    <property type="match status" value="2"/>
</dbReference>
<keyword evidence="8" id="KW-1185">Reference proteome</keyword>
<sequence>MSETPLSSASPGSNAIAALAEQQTVVDRLHAAVANLPPPRQSLLVEPVLEQLPLVPQGPVDNLDNLDAPAQHALPLLPITSTGSLDPLQVLSSRVGPPSVLDTDHLTQKQDLVLEDGLGSKNSPHLIKDKAKDSSRDPTEQHAHFNVELVETPAPAGSRSRMWSFLFLFALFAGCQSIFLRLSSIVAPSTVVSNGSYLLVFMLGDGTALLAFALRTFAFKIHWQSVLPRRAGAGAAAGMLNAIGIVGFTMLNADGGEASLLAPLTSLNLVVPVIFGFLAFGDRATLRKLAGIVLGVGATMMFAFGGGSSFSFSDMSTLTYFFIVFFGWGFTTTLFQLISLLPANDLAAAYVSSVVAFTVTGIVAAVSIFGQVDLTNFDWAHIMLLLAGACHGIANACFVYLSQAMPSEASVVAPLSSLNIVLPVAVGMIALGEEVTALKIVGSILAVVAVLMMGVSDLTELVASLNCCCRTSKDTTQHMIPAVVDDEGHVVVELQWRDLDWDDTMHFSVNKPEHELEAAVAAALDADDVEEETAHLSALPLMAGAPVLPSPTDMEIQRCKVLFLSLKLSLSQTLSLSNSLSLKLSLSQTLSLSNSLSRPRSLFNSSLSHALALSLSLSLSVQRYARFRGGYRVA</sequence>
<keyword evidence="3 6" id="KW-1133">Transmembrane helix</keyword>
<feature type="transmembrane region" description="Helical" evidence="6">
    <location>
        <begin position="259"/>
        <end position="280"/>
    </location>
</feature>
<evidence type="ECO:0000256" key="5">
    <source>
        <dbReference type="SAM" id="MobiDB-lite"/>
    </source>
</evidence>
<feature type="transmembrane region" description="Helical" evidence="6">
    <location>
        <begin position="165"/>
        <end position="185"/>
    </location>
</feature>
<dbReference type="InterPro" id="IPR050638">
    <property type="entry name" value="AA-Vitamin_Transporters"/>
</dbReference>
<gene>
    <name evidence="7" type="ORF">MONBRDRAFT_29215</name>
</gene>
<feature type="region of interest" description="Disordered" evidence="5">
    <location>
        <begin position="116"/>
        <end position="140"/>
    </location>
</feature>
<protein>
    <recommendedName>
        <fullName evidence="9">EamA domain-containing protein</fullName>
    </recommendedName>
</protein>
<evidence type="ECO:0000256" key="4">
    <source>
        <dbReference type="ARBA" id="ARBA00023136"/>
    </source>
</evidence>
<dbReference type="KEGG" id="mbr:MONBRDRAFT_29215"/>
<evidence type="ECO:0000256" key="6">
    <source>
        <dbReference type="SAM" id="Phobius"/>
    </source>
</evidence>
<dbReference type="RefSeq" id="XP_001749670.1">
    <property type="nucleotide sequence ID" value="XM_001749618.1"/>
</dbReference>
<organism evidence="7 8">
    <name type="scientific">Monosiga brevicollis</name>
    <name type="common">Choanoflagellate</name>
    <dbReference type="NCBI Taxonomy" id="81824"/>
    <lineage>
        <taxon>Eukaryota</taxon>
        <taxon>Choanoflagellata</taxon>
        <taxon>Craspedida</taxon>
        <taxon>Salpingoecidae</taxon>
        <taxon>Monosiga</taxon>
    </lineage>
</organism>
<evidence type="ECO:0000256" key="1">
    <source>
        <dbReference type="ARBA" id="ARBA00004141"/>
    </source>
</evidence>
<name>A9VAG2_MONBE</name>
<dbReference type="InterPro" id="IPR037185">
    <property type="entry name" value="EmrE-like"/>
</dbReference>
<comment type="subcellular location">
    <subcellularLocation>
        <location evidence="1">Membrane</location>
        <topology evidence="1">Multi-pass membrane protein</topology>
    </subcellularLocation>
</comment>
<dbReference type="GO" id="GO:0016020">
    <property type="term" value="C:membrane"/>
    <property type="evidence" value="ECO:0007669"/>
    <property type="project" value="UniProtKB-SubCell"/>
</dbReference>
<feature type="transmembrane region" description="Helical" evidence="6">
    <location>
        <begin position="382"/>
        <end position="402"/>
    </location>
</feature>
<dbReference type="Proteomes" id="UP000001357">
    <property type="component" value="Unassembled WGS sequence"/>
</dbReference>
<feature type="transmembrane region" description="Helical" evidence="6">
    <location>
        <begin position="437"/>
        <end position="455"/>
    </location>
</feature>
<proteinExistence type="predicted"/>
<dbReference type="PANTHER" id="PTHR32322:SF2">
    <property type="entry name" value="EAMA DOMAIN-CONTAINING PROTEIN"/>
    <property type="match status" value="1"/>
</dbReference>
<feature type="transmembrane region" description="Helical" evidence="6">
    <location>
        <begin position="318"/>
        <end position="341"/>
    </location>
</feature>
<dbReference type="PANTHER" id="PTHR32322">
    <property type="entry name" value="INNER MEMBRANE TRANSPORTER"/>
    <property type="match status" value="1"/>
</dbReference>
<feature type="transmembrane region" description="Helical" evidence="6">
    <location>
        <begin position="197"/>
        <end position="219"/>
    </location>
</feature>
<feature type="transmembrane region" description="Helical" evidence="6">
    <location>
        <begin position="348"/>
        <end position="370"/>
    </location>
</feature>
<feature type="transmembrane region" description="Helical" evidence="6">
    <location>
        <begin position="292"/>
        <end position="312"/>
    </location>
</feature>
<evidence type="ECO:0000256" key="3">
    <source>
        <dbReference type="ARBA" id="ARBA00022989"/>
    </source>
</evidence>
<dbReference type="GeneID" id="5894942"/>
<evidence type="ECO:0000313" key="8">
    <source>
        <dbReference type="Proteomes" id="UP000001357"/>
    </source>
</evidence>
<evidence type="ECO:0000256" key="2">
    <source>
        <dbReference type="ARBA" id="ARBA00022692"/>
    </source>
</evidence>
<feature type="transmembrane region" description="Helical" evidence="6">
    <location>
        <begin position="231"/>
        <end position="253"/>
    </location>
</feature>
<dbReference type="AlphaFoldDB" id="A9VAG2"/>
<evidence type="ECO:0008006" key="9">
    <source>
        <dbReference type="Google" id="ProtNLM"/>
    </source>
</evidence>
<accession>A9VAG2</accession>
<dbReference type="InParanoid" id="A9VAG2"/>
<reference evidence="7 8" key="1">
    <citation type="journal article" date="2008" name="Nature">
        <title>The genome of the choanoflagellate Monosiga brevicollis and the origin of metazoans.</title>
        <authorList>
            <consortium name="JGI Sequencing"/>
            <person name="King N."/>
            <person name="Westbrook M.J."/>
            <person name="Young S.L."/>
            <person name="Kuo A."/>
            <person name="Abedin M."/>
            <person name="Chapman J."/>
            <person name="Fairclough S."/>
            <person name="Hellsten U."/>
            <person name="Isogai Y."/>
            <person name="Letunic I."/>
            <person name="Marr M."/>
            <person name="Pincus D."/>
            <person name="Putnam N."/>
            <person name="Rokas A."/>
            <person name="Wright K.J."/>
            <person name="Zuzow R."/>
            <person name="Dirks W."/>
            <person name="Good M."/>
            <person name="Goodstein D."/>
            <person name="Lemons D."/>
            <person name="Li W."/>
            <person name="Lyons J.B."/>
            <person name="Morris A."/>
            <person name="Nichols S."/>
            <person name="Richter D.J."/>
            <person name="Salamov A."/>
            <person name="Bork P."/>
            <person name="Lim W.A."/>
            <person name="Manning G."/>
            <person name="Miller W.T."/>
            <person name="McGinnis W."/>
            <person name="Shapiro H."/>
            <person name="Tjian R."/>
            <person name="Grigoriev I.V."/>
            <person name="Rokhsar D."/>
        </authorList>
    </citation>
    <scope>NUCLEOTIDE SEQUENCE [LARGE SCALE GENOMIC DNA]</scope>
    <source>
        <strain evidence="8">MX1 / ATCC 50154</strain>
    </source>
</reference>
<keyword evidence="2 6" id="KW-0812">Transmembrane</keyword>
<dbReference type="EMBL" id="CH991573">
    <property type="protein sequence ID" value="EDQ85479.1"/>
    <property type="molecule type" value="Genomic_DNA"/>
</dbReference>
<feature type="compositionally biased region" description="Basic and acidic residues" evidence="5">
    <location>
        <begin position="126"/>
        <end position="140"/>
    </location>
</feature>
<evidence type="ECO:0000313" key="7">
    <source>
        <dbReference type="EMBL" id="EDQ85479.1"/>
    </source>
</evidence>